<keyword evidence="4 7" id="KW-1133">Transmembrane helix</keyword>
<evidence type="ECO:0000256" key="5">
    <source>
        <dbReference type="ARBA" id="ARBA00023136"/>
    </source>
</evidence>
<dbReference type="Pfam" id="PF12704">
    <property type="entry name" value="MacB_PCD"/>
    <property type="match status" value="1"/>
</dbReference>
<feature type="domain" description="ABC3 transporter permease C-terminal" evidence="8">
    <location>
        <begin position="268"/>
        <end position="387"/>
    </location>
</feature>
<dbReference type="OrthoDB" id="5137249at2"/>
<evidence type="ECO:0000256" key="2">
    <source>
        <dbReference type="ARBA" id="ARBA00022475"/>
    </source>
</evidence>
<feature type="domain" description="MacB-like periplasmic core" evidence="9">
    <location>
        <begin position="20"/>
        <end position="231"/>
    </location>
</feature>
<feature type="transmembrane region" description="Helical" evidence="7">
    <location>
        <begin position="652"/>
        <end position="675"/>
    </location>
</feature>
<feature type="transmembrane region" description="Helical" evidence="7">
    <location>
        <begin position="356"/>
        <end position="379"/>
    </location>
</feature>
<keyword evidence="3 7" id="KW-0812">Transmembrane</keyword>
<evidence type="ECO:0000256" key="7">
    <source>
        <dbReference type="SAM" id="Phobius"/>
    </source>
</evidence>
<keyword evidence="2" id="KW-1003">Cell membrane</keyword>
<dbReference type="GO" id="GO:0005886">
    <property type="term" value="C:plasma membrane"/>
    <property type="evidence" value="ECO:0007669"/>
    <property type="project" value="UniProtKB-SubCell"/>
</dbReference>
<feature type="transmembrane region" description="Helical" evidence="7">
    <location>
        <begin position="20"/>
        <end position="37"/>
    </location>
</feature>
<dbReference type="InterPro" id="IPR003838">
    <property type="entry name" value="ABC3_permease_C"/>
</dbReference>
<dbReference type="AlphaFoldDB" id="A0A562JDY8"/>
<evidence type="ECO:0000259" key="9">
    <source>
        <dbReference type="Pfam" id="PF12704"/>
    </source>
</evidence>
<feature type="transmembrane region" description="Helical" evidence="7">
    <location>
        <begin position="319"/>
        <end position="344"/>
    </location>
</feature>
<name>A0A562JDY8_9FIRM</name>
<dbReference type="InterPro" id="IPR050250">
    <property type="entry name" value="Macrolide_Exporter_MacB"/>
</dbReference>
<feature type="transmembrane region" description="Helical" evidence="7">
    <location>
        <begin position="268"/>
        <end position="288"/>
    </location>
</feature>
<sequence>MKKLDKRLFRMIKNTKGQYIAVLAIIITGIFVFTAVSNSSINLSDSLDDYYMETNFADIFVTASGLPEKLESSLVGEADIKEAEARLVFDTPFVTDDNDEDVDVRVISVDKYESKINKLFIKSGRRTLSDNDVIVIEQFAAARNINVGDEIFLRINGRQYKFNVTAVASSSEYAYMMENEQTMLPDPEKFGVVYVEEDYIRKIYGSNGSFNEMLITTNNDESLDQTKEYLEDNLEKYGVRRVIKKQDQLSNGMLSQEIEGLEMMSKSVPIIFLIFAAIMLTTMLSRIVKKDRTSIGVLKALGFTDFEIMSHYLKYAASVGIIGGTFGSLMGTALSGVMTNYYLVFFNIPMLTVKVYYYRILISVLLSLIFCIISGFWGVRNIVKINPAESMKPEAPKKGKRIIIENIKIVWNHVPFSWKIVLRNIFREKKKFVFIGAAVAITCGMMVMTIWMVDIIDVMFNRHYDEFMKAEYNISFNGFQNEDIKNEIAEKIKYRNMEARNEVPFEIENGKKSKIISIIGLEENTVFYGFEDVKGNPVRLPSSGILLSSNLASSLDARVGDEVLLKNFMPGHDDGYVTVKGIIKQSLGINGYMNIDYMNENFLDKGVANGVYINTDDDVARSLNDMKTITIMSKDDLRGAFEEFTTVTAASMIFMVIFSGLLGFVIVYSMTLMSINERTMEFSSLRVMGFSKSEIFNMLVRENMIMTVLGIAAGIPLGMWLVDYMAKTYTTDIYTMNEPITLNNIVVSIILTIIFIVLAQLMTYAKVHRLDFMQALKSRIS</sequence>
<evidence type="ECO:0000256" key="3">
    <source>
        <dbReference type="ARBA" id="ARBA00022692"/>
    </source>
</evidence>
<feature type="transmembrane region" description="Helical" evidence="7">
    <location>
        <begin position="432"/>
        <end position="453"/>
    </location>
</feature>
<organism evidence="10 11">
    <name type="scientific">Sedimentibacter saalensis</name>
    <dbReference type="NCBI Taxonomy" id="130788"/>
    <lineage>
        <taxon>Bacteria</taxon>
        <taxon>Bacillati</taxon>
        <taxon>Bacillota</taxon>
        <taxon>Tissierellia</taxon>
        <taxon>Sedimentibacter</taxon>
    </lineage>
</organism>
<evidence type="ECO:0000313" key="11">
    <source>
        <dbReference type="Proteomes" id="UP000315343"/>
    </source>
</evidence>
<evidence type="ECO:0000256" key="1">
    <source>
        <dbReference type="ARBA" id="ARBA00004651"/>
    </source>
</evidence>
<keyword evidence="5 7" id="KW-0472">Membrane</keyword>
<dbReference type="RefSeq" id="WP_145081054.1">
    <property type="nucleotide sequence ID" value="NZ_JBCFAR010000011.1"/>
</dbReference>
<evidence type="ECO:0000256" key="4">
    <source>
        <dbReference type="ARBA" id="ARBA00022989"/>
    </source>
</evidence>
<protein>
    <submittedName>
        <fullName evidence="10">Putative ABC transport system permease protein</fullName>
    </submittedName>
</protein>
<comment type="similarity">
    <text evidence="6">Belongs to the ABC-4 integral membrane protein family.</text>
</comment>
<feature type="transmembrane region" description="Helical" evidence="7">
    <location>
        <begin position="742"/>
        <end position="764"/>
    </location>
</feature>
<accession>A0A562JDY8</accession>
<dbReference type="Proteomes" id="UP000315343">
    <property type="component" value="Unassembled WGS sequence"/>
</dbReference>
<dbReference type="InterPro" id="IPR025857">
    <property type="entry name" value="MacB_PCD"/>
</dbReference>
<evidence type="ECO:0000313" key="10">
    <source>
        <dbReference type="EMBL" id="TWH81372.1"/>
    </source>
</evidence>
<comment type="subcellular location">
    <subcellularLocation>
        <location evidence="1">Cell membrane</location>
        <topology evidence="1">Multi-pass membrane protein</topology>
    </subcellularLocation>
</comment>
<comment type="caution">
    <text evidence="10">The sequence shown here is derived from an EMBL/GenBank/DDBJ whole genome shotgun (WGS) entry which is preliminary data.</text>
</comment>
<keyword evidence="11" id="KW-1185">Reference proteome</keyword>
<feature type="transmembrane region" description="Helical" evidence="7">
    <location>
        <begin position="704"/>
        <end position="722"/>
    </location>
</feature>
<reference evidence="10 11" key="1">
    <citation type="submission" date="2019-07" db="EMBL/GenBank/DDBJ databases">
        <title>Genomic Encyclopedia of Type Strains, Phase I: the one thousand microbial genomes (KMG-I) project.</title>
        <authorList>
            <person name="Kyrpides N."/>
        </authorList>
    </citation>
    <scope>NUCLEOTIDE SEQUENCE [LARGE SCALE GENOMIC DNA]</scope>
    <source>
        <strain evidence="10 11">DSM 13558</strain>
    </source>
</reference>
<gene>
    <name evidence="10" type="ORF">LY60_01116</name>
</gene>
<dbReference type="PANTHER" id="PTHR30572">
    <property type="entry name" value="MEMBRANE COMPONENT OF TRANSPORTER-RELATED"/>
    <property type="match status" value="1"/>
</dbReference>
<proteinExistence type="inferred from homology"/>
<dbReference type="GO" id="GO:0022857">
    <property type="term" value="F:transmembrane transporter activity"/>
    <property type="evidence" value="ECO:0007669"/>
    <property type="project" value="TreeGrafter"/>
</dbReference>
<dbReference type="EMBL" id="VLKH01000003">
    <property type="protein sequence ID" value="TWH81372.1"/>
    <property type="molecule type" value="Genomic_DNA"/>
</dbReference>
<dbReference type="PANTHER" id="PTHR30572:SF4">
    <property type="entry name" value="ABC TRANSPORTER PERMEASE YTRF"/>
    <property type="match status" value="1"/>
</dbReference>
<feature type="domain" description="ABC3 transporter permease C-terminal" evidence="8">
    <location>
        <begin position="653"/>
        <end position="759"/>
    </location>
</feature>
<dbReference type="Pfam" id="PF02687">
    <property type="entry name" value="FtsX"/>
    <property type="match status" value="2"/>
</dbReference>
<evidence type="ECO:0000256" key="6">
    <source>
        <dbReference type="ARBA" id="ARBA00038076"/>
    </source>
</evidence>
<evidence type="ECO:0000259" key="8">
    <source>
        <dbReference type="Pfam" id="PF02687"/>
    </source>
</evidence>